<protein>
    <recommendedName>
        <fullName evidence="3">Response regulatory domain-containing protein</fullName>
    </recommendedName>
</protein>
<dbReference type="AlphaFoldDB" id="A0A6J4HT10"/>
<evidence type="ECO:0000259" key="3">
    <source>
        <dbReference type="PROSITE" id="PS50110"/>
    </source>
</evidence>
<reference evidence="4" key="1">
    <citation type="submission" date="2020-02" db="EMBL/GenBank/DDBJ databases">
        <authorList>
            <person name="Meier V. D."/>
        </authorList>
    </citation>
    <scope>NUCLEOTIDE SEQUENCE</scope>
    <source>
        <strain evidence="4">AVDCRST_MAG26</strain>
    </source>
</reference>
<dbReference type="EMBL" id="CADCTK010000223">
    <property type="protein sequence ID" value="CAA9231142.1"/>
    <property type="molecule type" value="Genomic_DNA"/>
</dbReference>
<dbReference type="Pfam" id="PF00072">
    <property type="entry name" value="Response_reg"/>
    <property type="match status" value="1"/>
</dbReference>
<evidence type="ECO:0000313" key="4">
    <source>
        <dbReference type="EMBL" id="CAA9231142.1"/>
    </source>
</evidence>
<dbReference type="InterPro" id="IPR001789">
    <property type="entry name" value="Sig_transdc_resp-reg_receiver"/>
</dbReference>
<feature type="domain" description="Response regulatory" evidence="3">
    <location>
        <begin position="1"/>
        <end position="111"/>
    </location>
</feature>
<dbReference type="InterPro" id="IPR050595">
    <property type="entry name" value="Bact_response_regulator"/>
</dbReference>
<evidence type="ECO:0000256" key="2">
    <source>
        <dbReference type="PROSITE-ProRule" id="PRU00169"/>
    </source>
</evidence>
<keyword evidence="1 2" id="KW-0597">Phosphoprotein</keyword>
<proteinExistence type="predicted"/>
<dbReference type="CDD" id="cd00156">
    <property type="entry name" value="REC"/>
    <property type="match status" value="1"/>
</dbReference>
<accession>A0A6J4HT10</accession>
<feature type="modified residue" description="4-aspartylphosphate" evidence="2">
    <location>
        <position position="50"/>
    </location>
</feature>
<organism evidence="4">
    <name type="scientific">uncultured Chloroflexia bacterium</name>
    <dbReference type="NCBI Taxonomy" id="1672391"/>
    <lineage>
        <taxon>Bacteria</taxon>
        <taxon>Bacillati</taxon>
        <taxon>Chloroflexota</taxon>
        <taxon>Chloroflexia</taxon>
        <taxon>environmental samples</taxon>
    </lineage>
</organism>
<dbReference type="GO" id="GO:0000160">
    <property type="term" value="P:phosphorelay signal transduction system"/>
    <property type="evidence" value="ECO:0007669"/>
    <property type="project" value="InterPro"/>
</dbReference>
<gene>
    <name evidence="4" type="ORF">AVDCRST_MAG26-971</name>
</gene>
<dbReference type="PANTHER" id="PTHR44591">
    <property type="entry name" value="STRESS RESPONSE REGULATOR PROTEIN 1"/>
    <property type="match status" value="1"/>
</dbReference>
<dbReference type="PROSITE" id="PS50110">
    <property type="entry name" value="RESPONSE_REGULATORY"/>
    <property type="match status" value="1"/>
</dbReference>
<dbReference type="PANTHER" id="PTHR44591:SF21">
    <property type="entry name" value="TWO-COMPONENT RESPONSE REGULATOR"/>
    <property type="match status" value="1"/>
</dbReference>
<dbReference type="SMART" id="SM00448">
    <property type="entry name" value="REC"/>
    <property type="match status" value="1"/>
</dbReference>
<dbReference type="SUPFAM" id="SSF52172">
    <property type="entry name" value="CheY-like"/>
    <property type="match status" value="1"/>
</dbReference>
<name>A0A6J4HT10_9CHLR</name>
<dbReference type="InterPro" id="IPR011006">
    <property type="entry name" value="CheY-like_superfamily"/>
</dbReference>
<dbReference type="Gene3D" id="3.40.50.2300">
    <property type="match status" value="1"/>
</dbReference>
<sequence>MVLLVEDEAALRHLLKRALLLSGFDVCEAAGGHEALALMEQVAPDVVVTDLVMPGMSGTALARAMAALSSLADVPVIIMSGTPNATIPIDYPVLEKPFPLRLLVDTVQDLLRP</sequence>
<evidence type="ECO:0000256" key="1">
    <source>
        <dbReference type="ARBA" id="ARBA00022553"/>
    </source>
</evidence>